<evidence type="ECO:0000313" key="1">
    <source>
        <dbReference type="EMBL" id="NTS66576.1"/>
    </source>
</evidence>
<proteinExistence type="predicted"/>
<accession>A0ABX2JJ37</accession>
<sequence>MSDAFDPADPAAWQSRGRSPEHAAAIAAAWRTFPDLPSDAPLSDRMTRGRERIAAMRSVNDAIAAEAASQREATNFAFTEDQIRRGLGSDRDIAIMRGHEDHALSWDLANRYADGWYAAHVGWPHHYSDAIPCSAPLAERHAAYDQGFSDGGGDRTDLFDAARRSLIADMRRDNLPKDPQIILAGRPVPSSYPKPSDHHRPARWSRRLLIVGADHIDSDPAWDFLALTLARPGADAATIVVLTRGGFVAAEALGDANVATPSVDHVAAANQLAALLQNREYDDVLVALQGADLDLIDTIGHILPLARTMERTRNSRLQQRTHLRTWLDRGFSGTDAAAQGHIRWGKAITSLYGSLGEFTARHVGPAPGRGHLVRVETRSGLACGFATADGTPLDPEIAVSSKAKLRGTIAKTLRTFGAATRLMAAADRRAA</sequence>
<keyword evidence="2" id="KW-1185">Reference proteome</keyword>
<protein>
    <submittedName>
        <fullName evidence="1">Uncharacterized protein</fullName>
    </submittedName>
</protein>
<organism evidence="1 2">
    <name type="scientific">Sphingomonas hominis</name>
    <dbReference type="NCBI Taxonomy" id="2741495"/>
    <lineage>
        <taxon>Bacteria</taxon>
        <taxon>Pseudomonadati</taxon>
        <taxon>Pseudomonadota</taxon>
        <taxon>Alphaproteobacteria</taxon>
        <taxon>Sphingomonadales</taxon>
        <taxon>Sphingomonadaceae</taxon>
        <taxon>Sphingomonas</taxon>
    </lineage>
</organism>
<evidence type="ECO:0000313" key="2">
    <source>
        <dbReference type="Proteomes" id="UP000621447"/>
    </source>
</evidence>
<dbReference type="EMBL" id="JABULH010000010">
    <property type="protein sequence ID" value="NTS66576.1"/>
    <property type="molecule type" value="Genomic_DNA"/>
</dbReference>
<dbReference type="Proteomes" id="UP000621447">
    <property type="component" value="Unassembled WGS sequence"/>
</dbReference>
<reference evidence="1 2" key="1">
    <citation type="submission" date="2020-06" db="EMBL/GenBank/DDBJ databases">
        <title>Sphingomonas hominis sp. nov., a member of the Sphingomonas, isolated from the hair of a 22-year-old girl.</title>
        <authorList>
            <person name="Zhang D.-F."/>
            <person name="Cui X.-W."/>
        </authorList>
    </citation>
    <scope>NUCLEOTIDE SEQUENCE [LARGE SCALE GENOMIC DNA]</scope>
    <source>
        <strain evidence="1 2">HHU CXW</strain>
    </source>
</reference>
<comment type="caution">
    <text evidence="1">The sequence shown here is derived from an EMBL/GenBank/DDBJ whole genome shotgun (WGS) entry which is preliminary data.</text>
</comment>
<gene>
    <name evidence="1" type="ORF">HRV97_15600</name>
</gene>
<name>A0ABX2JJ37_9SPHN</name>